<accession>A0ABV0TXQ4</accession>
<evidence type="ECO:0000256" key="1">
    <source>
        <dbReference type="SAM" id="Phobius"/>
    </source>
</evidence>
<dbReference type="Proteomes" id="UP001482620">
    <property type="component" value="Unassembled WGS sequence"/>
</dbReference>
<dbReference type="EMBL" id="JAHRIQ010047113">
    <property type="protein sequence ID" value="MEQ2236242.1"/>
    <property type="molecule type" value="Genomic_DNA"/>
</dbReference>
<keyword evidence="1" id="KW-0472">Membrane</keyword>
<evidence type="ECO:0000313" key="2">
    <source>
        <dbReference type="EMBL" id="MEQ2236242.1"/>
    </source>
</evidence>
<comment type="caution">
    <text evidence="2">The sequence shown here is derived from an EMBL/GenBank/DDBJ whole genome shotgun (WGS) entry which is preliminary data.</text>
</comment>
<evidence type="ECO:0000313" key="3">
    <source>
        <dbReference type="Proteomes" id="UP001482620"/>
    </source>
</evidence>
<reference evidence="2 3" key="1">
    <citation type="submission" date="2021-06" db="EMBL/GenBank/DDBJ databases">
        <authorList>
            <person name="Palmer J.M."/>
        </authorList>
    </citation>
    <scope>NUCLEOTIDE SEQUENCE [LARGE SCALE GENOMIC DNA]</scope>
    <source>
        <strain evidence="3">if_2019</strain>
        <tissue evidence="2">Muscle</tissue>
    </source>
</reference>
<keyword evidence="3" id="KW-1185">Reference proteome</keyword>
<keyword evidence="1" id="KW-1133">Transmembrane helix</keyword>
<sequence length="80" mass="9065">MLHMTEEDTEAGLDMNNTNQSLKGIVWILILIYPLLEGFKQLASYLYDNALCMNECVHGCLCVALRWTGDLSRVYPASRP</sequence>
<gene>
    <name evidence="2" type="ORF">ILYODFUR_010577</name>
</gene>
<protein>
    <submittedName>
        <fullName evidence="2">Uncharacterized protein</fullName>
    </submittedName>
</protein>
<name>A0ABV0TXQ4_9TELE</name>
<organism evidence="2 3">
    <name type="scientific">Ilyodon furcidens</name>
    <name type="common">goldbreast splitfin</name>
    <dbReference type="NCBI Taxonomy" id="33524"/>
    <lineage>
        <taxon>Eukaryota</taxon>
        <taxon>Metazoa</taxon>
        <taxon>Chordata</taxon>
        <taxon>Craniata</taxon>
        <taxon>Vertebrata</taxon>
        <taxon>Euteleostomi</taxon>
        <taxon>Actinopterygii</taxon>
        <taxon>Neopterygii</taxon>
        <taxon>Teleostei</taxon>
        <taxon>Neoteleostei</taxon>
        <taxon>Acanthomorphata</taxon>
        <taxon>Ovalentaria</taxon>
        <taxon>Atherinomorphae</taxon>
        <taxon>Cyprinodontiformes</taxon>
        <taxon>Goodeidae</taxon>
        <taxon>Ilyodon</taxon>
    </lineage>
</organism>
<feature type="transmembrane region" description="Helical" evidence="1">
    <location>
        <begin position="20"/>
        <end position="36"/>
    </location>
</feature>
<proteinExistence type="predicted"/>
<keyword evidence="1" id="KW-0812">Transmembrane</keyword>